<evidence type="ECO:0000256" key="3">
    <source>
        <dbReference type="ARBA" id="ARBA00022737"/>
    </source>
</evidence>
<evidence type="ECO:0000256" key="4">
    <source>
        <dbReference type="ARBA" id="ARBA00023315"/>
    </source>
</evidence>
<keyword evidence="4 5" id="KW-0012">Acyltransferase</keyword>
<keyword evidence="2 5" id="KW-0808">Transferase</keyword>
<reference evidence="6 7" key="1">
    <citation type="submission" date="2019-12" db="EMBL/GenBank/DDBJ databases">
        <title>Complete genome sequence of Algicella marina strain 9Alg 56(T) isolated from the red alga Tichocarpus crinitus.</title>
        <authorList>
            <person name="Kim S.-G."/>
            <person name="Nedashkovskaya O.I."/>
        </authorList>
    </citation>
    <scope>NUCLEOTIDE SEQUENCE [LARGE SCALE GENOMIC DNA]</scope>
    <source>
        <strain evidence="6 7">9Alg 56</strain>
    </source>
</reference>
<dbReference type="SUPFAM" id="SSF51161">
    <property type="entry name" value="Trimeric LpxA-like enzymes"/>
    <property type="match status" value="1"/>
</dbReference>
<evidence type="ECO:0000256" key="2">
    <source>
        <dbReference type="ARBA" id="ARBA00022679"/>
    </source>
</evidence>
<dbReference type="GO" id="GO:0006535">
    <property type="term" value="P:cysteine biosynthetic process from serine"/>
    <property type="evidence" value="ECO:0007669"/>
    <property type="project" value="InterPro"/>
</dbReference>
<name>A0A6P1STT1_9RHOB</name>
<keyword evidence="7" id="KW-1185">Reference proteome</keyword>
<organism evidence="6 7">
    <name type="scientific">Algicella marina</name>
    <dbReference type="NCBI Taxonomy" id="2683284"/>
    <lineage>
        <taxon>Bacteria</taxon>
        <taxon>Pseudomonadati</taxon>
        <taxon>Pseudomonadota</taxon>
        <taxon>Alphaproteobacteria</taxon>
        <taxon>Rhodobacterales</taxon>
        <taxon>Paracoccaceae</taxon>
        <taxon>Algicella</taxon>
    </lineage>
</organism>
<dbReference type="InterPro" id="IPR045304">
    <property type="entry name" value="LbH_SAT"/>
</dbReference>
<dbReference type="InterPro" id="IPR001451">
    <property type="entry name" value="Hexapep"/>
</dbReference>
<evidence type="ECO:0000313" key="6">
    <source>
        <dbReference type="EMBL" id="QHQ34094.1"/>
    </source>
</evidence>
<gene>
    <name evidence="6" type="ORF">GO499_02290</name>
</gene>
<sequence length="169" mass="18560">MENHLAISADKPDWTRERVERFWDPGRKLLRSLRKYQAWRASSNPVAPLMRRYWVLIHWFWSLVTQSEIHLNTRIEGGLRLTHPTGIILHPDSVIGPNCLIFHQVTFAGPVTIGGHVDIGAGAKIIGPLTIGDHARVGANAVVTSDVPAGATVVGIPARVISKEVVSEG</sequence>
<evidence type="ECO:0000256" key="1">
    <source>
        <dbReference type="ARBA" id="ARBA00007274"/>
    </source>
</evidence>
<dbReference type="EMBL" id="CP046620">
    <property type="protein sequence ID" value="QHQ34094.1"/>
    <property type="molecule type" value="Genomic_DNA"/>
</dbReference>
<dbReference type="AlphaFoldDB" id="A0A6P1STT1"/>
<comment type="similarity">
    <text evidence="1 5">Belongs to the transferase hexapeptide repeat family.</text>
</comment>
<dbReference type="GO" id="GO:0005737">
    <property type="term" value="C:cytoplasm"/>
    <property type="evidence" value="ECO:0007669"/>
    <property type="project" value="InterPro"/>
</dbReference>
<dbReference type="PIRSF" id="PIRSF000441">
    <property type="entry name" value="CysE"/>
    <property type="match status" value="1"/>
</dbReference>
<dbReference type="GO" id="GO:0009001">
    <property type="term" value="F:serine O-acetyltransferase activity"/>
    <property type="evidence" value="ECO:0007669"/>
    <property type="project" value="UniProtKB-EC"/>
</dbReference>
<dbReference type="CDD" id="cd03354">
    <property type="entry name" value="LbH_SAT"/>
    <property type="match status" value="1"/>
</dbReference>
<dbReference type="EC" id="2.3.1.30" evidence="5"/>
<dbReference type="InterPro" id="IPR011004">
    <property type="entry name" value="Trimer_LpxA-like_sf"/>
</dbReference>
<dbReference type="PROSITE" id="PS00101">
    <property type="entry name" value="HEXAPEP_TRANSFERASES"/>
    <property type="match status" value="1"/>
</dbReference>
<accession>A0A6P1STT1</accession>
<proteinExistence type="inferred from homology"/>
<dbReference type="InterPro" id="IPR005881">
    <property type="entry name" value="Ser_O-AcTrfase"/>
</dbReference>
<evidence type="ECO:0000256" key="5">
    <source>
        <dbReference type="PIRNR" id="PIRNR000441"/>
    </source>
</evidence>
<evidence type="ECO:0000313" key="7">
    <source>
        <dbReference type="Proteomes" id="UP000464495"/>
    </source>
</evidence>
<dbReference type="Pfam" id="PF00132">
    <property type="entry name" value="Hexapep"/>
    <property type="match status" value="1"/>
</dbReference>
<dbReference type="InterPro" id="IPR018357">
    <property type="entry name" value="Hexapep_transf_CS"/>
</dbReference>
<dbReference type="KEGG" id="amaq:GO499_02290"/>
<dbReference type="Gene3D" id="2.160.10.10">
    <property type="entry name" value="Hexapeptide repeat proteins"/>
    <property type="match status" value="1"/>
</dbReference>
<protein>
    <recommendedName>
        <fullName evidence="5">Serine acetyltransferase</fullName>
        <ecNumber evidence="5">2.3.1.30</ecNumber>
    </recommendedName>
</protein>
<dbReference type="PANTHER" id="PTHR42811">
    <property type="entry name" value="SERINE ACETYLTRANSFERASE"/>
    <property type="match status" value="1"/>
</dbReference>
<comment type="catalytic activity">
    <reaction evidence="5">
        <text>L-serine + acetyl-CoA = O-acetyl-L-serine + CoA</text>
        <dbReference type="Rhea" id="RHEA:24560"/>
        <dbReference type="ChEBI" id="CHEBI:33384"/>
        <dbReference type="ChEBI" id="CHEBI:57287"/>
        <dbReference type="ChEBI" id="CHEBI:57288"/>
        <dbReference type="ChEBI" id="CHEBI:58340"/>
        <dbReference type="EC" id="2.3.1.30"/>
    </reaction>
</comment>
<keyword evidence="3" id="KW-0677">Repeat</keyword>
<dbReference type="Proteomes" id="UP000464495">
    <property type="component" value="Chromosome"/>
</dbReference>